<dbReference type="Proteomes" id="UP000298138">
    <property type="component" value="Unassembled WGS sequence"/>
</dbReference>
<organism evidence="5 6">
    <name type="scientific">Ascodesmis nigricans</name>
    <dbReference type="NCBI Taxonomy" id="341454"/>
    <lineage>
        <taxon>Eukaryota</taxon>
        <taxon>Fungi</taxon>
        <taxon>Dikarya</taxon>
        <taxon>Ascomycota</taxon>
        <taxon>Pezizomycotina</taxon>
        <taxon>Pezizomycetes</taxon>
        <taxon>Pezizales</taxon>
        <taxon>Ascodesmidaceae</taxon>
        <taxon>Ascodesmis</taxon>
    </lineage>
</organism>
<keyword evidence="6" id="KW-1185">Reference proteome</keyword>
<dbReference type="AlphaFoldDB" id="A0A4S2MI99"/>
<keyword evidence="2" id="KW-0677">Repeat</keyword>
<gene>
    <name evidence="5" type="ORF">EX30DRAFT_360352</name>
</gene>
<dbReference type="OrthoDB" id="10262475at2759"/>
<sequence length="363" mass="39651">MSDPAPKQRELPSPPDDAISSIDFSPTSSRLLVSSWDSNVHLYDTSGAGSKIASFTHPSPVLSCCFGRDDNEMFSACLDWSVNHLDPATGTIRTLYTHTSGVSSLLFSTAHNLLISGSWDGSLSLLPVTSSTPTPTTLRLPTKIHSLSTSTHHLIVALSNRLFHLYDLRHFVPGNPSSLAPTQTRESSLKFMTRTIACMPPYPNRDPSLDGYACSSIEGRIAVEFYDPSPETQARKYAFKCHRQVEKQPSSESSPPVAEEEVDVVYPVNALTFHPIIPSLFASGGGDGIVSLWDGEKKRRIRNLPRYRASVAALAWSRDGKRLVVATSGGFEGGDQEGECSRESVGVWVREMEDELKPKGKGK</sequence>
<dbReference type="InterPro" id="IPR015943">
    <property type="entry name" value="WD40/YVTN_repeat-like_dom_sf"/>
</dbReference>
<dbReference type="InterPro" id="IPR001680">
    <property type="entry name" value="WD40_rpt"/>
</dbReference>
<feature type="repeat" description="WD" evidence="3">
    <location>
        <begin position="95"/>
        <end position="136"/>
    </location>
</feature>
<protein>
    <submittedName>
        <fullName evidence="5">WD40 repeat-like protein</fullName>
    </submittedName>
</protein>
<evidence type="ECO:0000313" key="5">
    <source>
        <dbReference type="EMBL" id="TGZ76641.1"/>
    </source>
</evidence>
<accession>A0A4S2MI99</accession>
<name>A0A4S2MI99_9PEZI</name>
<dbReference type="PANTHER" id="PTHR10971">
    <property type="entry name" value="MRNA EXPORT FACTOR AND BUB3"/>
    <property type="match status" value="1"/>
</dbReference>
<evidence type="ECO:0000256" key="1">
    <source>
        <dbReference type="ARBA" id="ARBA00022574"/>
    </source>
</evidence>
<evidence type="ECO:0000256" key="3">
    <source>
        <dbReference type="PROSITE-ProRule" id="PRU00221"/>
    </source>
</evidence>
<dbReference type="PROSITE" id="PS50082">
    <property type="entry name" value="WD_REPEATS_2"/>
    <property type="match status" value="2"/>
</dbReference>
<feature type="compositionally biased region" description="Basic and acidic residues" evidence="4">
    <location>
        <begin position="1"/>
        <end position="10"/>
    </location>
</feature>
<evidence type="ECO:0000256" key="2">
    <source>
        <dbReference type="ARBA" id="ARBA00022737"/>
    </source>
</evidence>
<keyword evidence="1 3" id="KW-0853">WD repeat</keyword>
<dbReference type="Pfam" id="PF00400">
    <property type="entry name" value="WD40"/>
    <property type="match status" value="2"/>
</dbReference>
<evidence type="ECO:0000313" key="6">
    <source>
        <dbReference type="Proteomes" id="UP000298138"/>
    </source>
</evidence>
<reference evidence="5 6" key="1">
    <citation type="submission" date="2019-04" db="EMBL/GenBank/DDBJ databases">
        <title>Comparative genomics and transcriptomics to analyze fruiting body development in filamentous ascomycetes.</title>
        <authorList>
            <consortium name="DOE Joint Genome Institute"/>
            <person name="Lutkenhaus R."/>
            <person name="Traeger S."/>
            <person name="Breuer J."/>
            <person name="Kuo A."/>
            <person name="Lipzen A."/>
            <person name="Pangilinan J."/>
            <person name="Dilworth D."/>
            <person name="Sandor L."/>
            <person name="Poggeler S."/>
            <person name="Barry K."/>
            <person name="Grigoriev I.V."/>
            <person name="Nowrousian M."/>
        </authorList>
    </citation>
    <scope>NUCLEOTIDE SEQUENCE [LARGE SCALE GENOMIC DNA]</scope>
    <source>
        <strain evidence="5 6">CBS 389.68</strain>
    </source>
</reference>
<dbReference type="EMBL" id="ML220170">
    <property type="protein sequence ID" value="TGZ76641.1"/>
    <property type="molecule type" value="Genomic_DNA"/>
</dbReference>
<dbReference type="InterPro" id="IPR036322">
    <property type="entry name" value="WD40_repeat_dom_sf"/>
</dbReference>
<feature type="repeat" description="WD" evidence="3">
    <location>
        <begin position="268"/>
        <end position="303"/>
    </location>
</feature>
<dbReference type="SMART" id="SM00320">
    <property type="entry name" value="WD40"/>
    <property type="match status" value="5"/>
</dbReference>
<feature type="region of interest" description="Disordered" evidence="4">
    <location>
        <begin position="1"/>
        <end position="23"/>
    </location>
</feature>
<dbReference type="Gene3D" id="2.130.10.10">
    <property type="entry name" value="YVTN repeat-like/Quinoprotein amine dehydrogenase"/>
    <property type="match status" value="1"/>
</dbReference>
<evidence type="ECO:0000256" key="4">
    <source>
        <dbReference type="SAM" id="MobiDB-lite"/>
    </source>
</evidence>
<dbReference type="InParanoid" id="A0A4S2MI99"/>
<dbReference type="STRING" id="341454.A0A4S2MI99"/>
<proteinExistence type="predicted"/>
<dbReference type="SUPFAM" id="SSF50978">
    <property type="entry name" value="WD40 repeat-like"/>
    <property type="match status" value="1"/>
</dbReference>